<dbReference type="AlphaFoldDB" id="A0A544W760"/>
<evidence type="ECO:0000256" key="1">
    <source>
        <dbReference type="SAM" id="SignalP"/>
    </source>
</evidence>
<protein>
    <submittedName>
        <fullName evidence="2">Uncharacterized protein</fullName>
    </submittedName>
</protein>
<name>A0A544W760_9MYCO</name>
<dbReference type="RefSeq" id="WP_142550683.1">
    <property type="nucleotide sequence ID" value="NZ_VIFX01000003.1"/>
</dbReference>
<organism evidence="2 3">
    <name type="scientific">Mycolicibacterium hodleri</name>
    <dbReference type="NCBI Taxonomy" id="49897"/>
    <lineage>
        <taxon>Bacteria</taxon>
        <taxon>Bacillati</taxon>
        <taxon>Actinomycetota</taxon>
        <taxon>Actinomycetes</taxon>
        <taxon>Mycobacteriales</taxon>
        <taxon>Mycobacteriaceae</taxon>
        <taxon>Mycolicibacterium</taxon>
    </lineage>
</organism>
<feature type="signal peptide" evidence="1">
    <location>
        <begin position="1"/>
        <end position="38"/>
    </location>
</feature>
<accession>A0A544W760</accession>
<keyword evidence="3" id="KW-1185">Reference proteome</keyword>
<reference evidence="2 3" key="1">
    <citation type="submission" date="2018-10" db="EMBL/GenBank/DDBJ databases">
        <title>Draft genome of Mycobacterium hodleri strain B.</title>
        <authorList>
            <person name="Amande T.J."/>
            <person name="Mcgenity T.J."/>
        </authorList>
    </citation>
    <scope>NUCLEOTIDE SEQUENCE [LARGE SCALE GENOMIC DNA]</scope>
    <source>
        <strain evidence="2 3">B</strain>
    </source>
</reference>
<dbReference type="Proteomes" id="UP000315759">
    <property type="component" value="Unassembled WGS sequence"/>
</dbReference>
<gene>
    <name evidence="2" type="ORF">D8S82_03165</name>
</gene>
<feature type="chain" id="PRO_5022052846" evidence="1">
    <location>
        <begin position="39"/>
        <end position="66"/>
    </location>
</feature>
<proteinExistence type="predicted"/>
<comment type="caution">
    <text evidence="2">The sequence shown here is derived from an EMBL/GenBank/DDBJ whole genome shotgun (WGS) entry which is preliminary data.</text>
</comment>
<sequence>MKPAVGVVDTNMKKFSIASIVASGFAAALFGLAAPASADISHHQWVNDIQPRASVGSVTSIVGNGR</sequence>
<evidence type="ECO:0000313" key="3">
    <source>
        <dbReference type="Proteomes" id="UP000315759"/>
    </source>
</evidence>
<evidence type="ECO:0000313" key="2">
    <source>
        <dbReference type="EMBL" id="TQR88074.1"/>
    </source>
</evidence>
<dbReference type="EMBL" id="VIFX01000003">
    <property type="protein sequence ID" value="TQR88074.1"/>
    <property type="molecule type" value="Genomic_DNA"/>
</dbReference>
<keyword evidence="1" id="KW-0732">Signal</keyword>